<evidence type="ECO:0000259" key="6">
    <source>
        <dbReference type="Pfam" id="PF02826"/>
    </source>
</evidence>
<evidence type="ECO:0000313" key="7">
    <source>
        <dbReference type="EMBL" id="SHL48735.1"/>
    </source>
</evidence>
<evidence type="ECO:0000313" key="8">
    <source>
        <dbReference type="Proteomes" id="UP000183974"/>
    </source>
</evidence>
<dbReference type="Proteomes" id="UP000183974">
    <property type="component" value="Unassembled WGS sequence"/>
</dbReference>
<dbReference type="InterPro" id="IPR006139">
    <property type="entry name" value="D-isomer_2_OHA_DH_cat_dom"/>
</dbReference>
<dbReference type="Pfam" id="PF00389">
    <property type="entry name" value="2-Hacid_dh"/>
    <property type="match status" value="1"/>
</dbReference>
<dbReference type="SUPFAM" id="SSF51735">
    <property type="entry name" value="NAD(P)-binding Rossmann-fold domains"/>
    <property type="match status" value="1"/>
</dbReference>
<dbReference type="PANTHER" id="PTHR10996">
    <property type="entry name" value="2-HYDROXYACID DEHYDROGENASE-RELATED"/>
    <property type="match status" value="1"/>
</dbReference>
<dbReference type="InterPro" id="IPR029752">
    <property type="entry name" value="D-isomer_DH_CS1"/>
</dbReference>
<feature type="domain" description="D-isomer specific 2-hydroxyacid dehydrogenase catalytic" evidence="5">
    <location>
        <begin position="7"/>
        <end position="318"/>
    </location>
</feature>
<dbReference type="GO" id="GO:0016618">
    <property type="term" value="F:hydroxypyruvate reductase [NAD(P)H] activity"/>
    <property type="evidence" value="ECO:0007669"/>
    <property type="project" value="TreeGrafter"/>
</dbReference>
<keyword evidence="3" id="KW-0520">NAD</keyword>
<reference evidence="7 8" key="1">
    <citation type="submission" date="2016-11" db="EMBL/GenBank/DDBJ databases">
        <authorList>
            <person name="Jaros S."/>
            <person name="Januszkiewicz K."/>
            <person name="Wedrychowicz H."/>
        </authorList>
    </citation>
    <scope>NUCLEOTIDE SEQUENCE [LARGE SCALE GENOMIC DNA]</scope>
    <source>
        <strain evidence="7 8">DSM 29589</strain>
    </source>
</reference>
<dbReference type="PROSITE" id="PS00065">
    <property type="entry name" value="D_2_HYDROXYACID_DH_1"/>
    <property type="match status" value="1"/>
</dbReference>
<evidence type="ECO:0000256" key="3">
    <source>
        <dbReference type="ARBA" id="ARBA00023027"/>
    </source>
</evidence>
<evidence type="ECO:0000256" key="2">
    <source>
        <dbReference type="ARBA" id="ARBA00023002"/>
    </source>
</evidence>
<dbReference type="OrthoDB" id="9793626at2"/>
<organism evidence="7 8">
    <name type="scientific">Roseovarius pacificus</name>
    <dbReference type="NCBI Taxonomy" id="337701"/>
    <lineage>
        <taxon>Bacteria</taxon>
        <taxon>Pseudomonadati</taxon>
        <taxon>Pseudomonadota</taxon>
        <taxon>Alphaproteobacteria</taxon>
        <taxon>Rhodobacterales</taxon>
        <taxon>Roseobacteraceae</taxon>
        <taxon>Roseovarius</taxon>
    </lineage>
</organism>
<evidence type="ECO:0000256" key="1">
    <source>
        <dbReference type="ARBA" id="ARBA00005854"/>
    </source>
</evidence>
<dbReference type="Pfam" id="PF02826">
    <property type="entry name" value="2-Hacid_dh_C"/>
    <property type="match status" value="1"/>
</dbReference>
<dbReference type="PANTHER" id="PTHR10996:SF283">
    <property type="entry name" value="GLYOXYLATE_HYDROXYPYRUVATE REDUCTASE B"/>
    <property type="match status" value="1"/>
</dbReference>
<dbReference type="GO" id="GO:0051287">
    <property type="term" value="F:NAD binding"/>
    <property type="evidence" value="ECO:0007669"/>
    <property type="project" value="InterPro"/>
</dbReference>
<name>A0A1M7B179_9RHOB</name>
<dbReference type="EMBL" id="FRBR01000003">
    <property type="protein sequence ID" value="SHL48735.1"/>
    <property type="molecule type" value="Genomic_DNA"/>
</dbReference>
<gene>
    <name evidence="7" type="ORF">SAMN05444398_10353</name>
</gene>
<accession>A0A1M7B179</accession>
<dbReference type="InterPro" id="IPR036291">
    <property type="entry name" value="NAD(P)-bd_dom_sf"/>
</dbReference>
<dbReference type="InterPro" id="IPR050223">
    <property type="entry name" value="D-isomer_2-hydroxyacid_DH"/>
</dbReference>
<protein>
    <submittedName>
        <fullName evidence="7">Hydroxypyruvate reductase</fullName>
    </submittedName>
</protein>
<dbReference type="GO" id="GO:0005829">
    <property type="term" value="C:cytosol"/>
    <property type="evidence" value="ECO:0007669"/>
    <property type="project" value="TreeGrafter"/>
</dbReference>
<evidence type="ECO:0000256" key="4">
    <source>
        <dbReference type="RuleBase" id="RU003719"/>
    </source>
</evidence>
<dbReference type="Gene3D" id="3.40.50.720">
    <property type="entry name" value="NAD(P)-binding Rossmann-like Domain"/>
    <property type="match status" value="2"/>
</dbReference>
<dbReference type="RefSeq" id="WP_073034113.1">
    <property type="nucleotide sequence ID" value="NZ_BMLR01000003.1"/>
</dbReference>
<dbReference type="STRING" id="337701.SAMN05444398_10353"/>
<dbReference type="SUPFAM" id="SSF52283">
    <property type="entry name" value="Formate/glycerate dehydrogenase catalytic domain-like"/>
    <property type="match status" value="1"/>
</dbReference>
<keyword evidence="2 4" id="KW-0560">Oxidoreductase</keyword>
<feature type="domain" description="D-isomer specific 2-hydroxyacid dehydrogenase NAD-binding" evidence="6">
    <location>
        <begin position="111"/>
        <end position="287"/>
    </location>
</feature>
<dbReference type="CDD" id="cd05301">
    <property type="entry name" value="GDH"/>
    <property type="match status" value="1"/>
</dbReference>
<comment type="similarity">
    <text evidence="1 4">Belongs to the D-isomer specific 2-hydroxyacid dehydrogenase family.</text>
</comment>
<keyword evidence="7" id="KW-0670">Pyruvate</keyword>
<proteinExistence type="inferred from homology"/>
<evidence type="ECO:0000259" key="5">
    <source>
        <dbReference type="Pfam" id="PF00389"/>
    </source>
</evidence>
<dbReference type="GO" id="GO:0030267">
    <property type="term" value="F:glyoxylate reductase (NADPH) activity"/>
    <property type="evidence" value="ECO:0007669"/>
    <property type="project" value="TreeGrafter"/>
</dbReference>
<dbReference type="InterPro" id="IPR006140">
    <property type="entry name" value="D-isomer_DH_NAD-bd"/>
</dbReference>
<keyword evidence="8" id="KW-1185">Reference proteome</keyword>
<dbReference type="FunFam" id="3.40.50.720:FF:000203">
    <property type="entry name" value="D-3-phosphoglycerate dehydrogenase (SerA)"/>
    <property type="match status" value="1"/>
</dbReference>
<sequence length="319" mass="33839">MSRVYLTRPLPEAVLTRARALFDEVEVRHDTAPLKIGQMRAALTLYDGVLPTLGDMFSAEVFRDAESPRCKVLANFGVGYNHIDVAAARAAGVMVTNTPGAVTDATADIAMTLILMSARRAGEGERLVRAGGWAGWHPTQMLGLHVTGKTVGIIGMGRIGQAIARRCHFGFGMNVIYYNRSEKDLGFDADRAETMQDLAAKADIVVVAVPGGVETHHLIGADLFSAMKPTAHFVNIARGDIVDEAALIAALGSGQIAGAGLDVYEHEPKVPDALRALENVVLLPHLGTAALEVREAMGLMAVENLSAALNGETPPNLIS</sequence>
<dbReference type="AlphaFoldDB" id="A0A1M7B179"/>